<keyword evidence="2" id="KW-1185">Reference proteome</keyword>
<evidence type="ECO:0000313" key="2">
    <source>
        <dbReference type="Proteomes" id="UP001163739"/>
    </source>
</evidence>
<protein>
    <submittedName>
        <fullName evidence="1">Fis family transcriptional regulator</fullName>
    </submittedName>
</protein>
<accession>A0ABY6MZV9</accession>
<dbReference type="Proteomes" id="UP001163739">
    <property type="component" value="Chromosome"/>
</dbReference>
<proteinExistence type="predicted"/>
<evidence type="ECO:0000313" key="1">
    <source>
        <dbReference type="EMBL" id="UZE95364.1"/>
    </source>
</evidence>
<dbReference type="RefSeq" id="WP_265046853.1">
    <property type="nucleotide sequence ID" value="NZ_CP100390.1"/>
</dbReference>
<name>A0ABY6MZV9_9ALTE</name>
<dbReference type="EMBL" id="CP100390">
    <property type="protein sequence ID" value="UZE95364.1"/>
    <property type="molecule type" value="Genomic_DNA"/>
</dbReference>
<sequence length="120" mass="13803">MRRTDKKIDNNVRKALTLACESALERVEGFKWLTHTAKYDCFPGSLLVVCVFDTQASLTQACEEGQDVYMRKLIQGCLLKIGVKFKHVQKQVKFDTEEACEREHDANWSARIAQDSLRLH</sequence>
<reference evidence="1" key="1">
    <citation type="submission" date="2022-06" db="EMBL/GenBank/DDBJ databases">
        <title>Alkalimarinus sp. nov., isolated from gut of a Alitta virens.</title>
        <authorList>
            <person name="Yang A.I."/>
            <person name="Shin N.-R."/>
        </authorList>
    </citation>
    <scope>NUCLEOTIDE SEQUENCE</scope>
    <source>
        <strain evidence="1">A2M4</strain>
    </source>
</reference>
<gene>
    <name evidence="1" type="ORF">NKI27_15010</name>
</gene>
<organism evidence="1 2">
    <name type="scientific">Alkalimarinus alittae</name>
    <dbReference type="NCBI Taxonomy" id="2961619"/>
    <lineage>
        <taxon>Bacteria</taxon>
        <taxon>Pseudomonadati</taxon>
        <taxon>Pseudomonadota</taxon>
        <taxon>Gammaproteobacteria</taxon>
        <taxon>Alteromonadales</taxon>
        <taxon>Alteromonadaceae</taxon>
        <taxon>Alkalimarinus</taxon>
    </lineage>
</organism>